<reference evidence="1" key="1">
    <citation type="journal article" date="2021" name="New Phytol.">
        <title>Evolutionary innovations through gain and loss of genes in the ectomycorrhizal Boletales.</title>
        <authorList>
            <person name="Wu G."/>
            <person name="Miyauchi S."/>
            <person name="Morin E."/>
            <person name="Kuo A."/>
            <person name="Drula E."/>
            <person name="Varga T."/>
            <person name="Kohler A."/>
            <person name="Feng B."/>
            <person name="Cao Y."/>
            <person name="Lipzen A."/>
            <person name="Daum C."/>
            <person name="Hundley H."/>
            <person name="Pangilinan J."/>
            <person name="Johnson J."/>
            <person name="Barry K."/>
            <person name="LaButti K."/>
            <person name="Ng V."/>
            <person name="Ahrendt S."/>
            <person name="Min B."/>
            <person name="Choi I.G."/>
            <person name="Park H."/>
            <person name="Plett J.M."/>
            <person name="Magnuson J."/>
            <person name="Spatafora J.W."/>
            <person name="Nagy L.G."/>
            <person name="Henrissat B."/>
            <person name="Grigoriev I.V."/>
            <person name="Yang Z.L."/>
            <person name="Xu J."/>
            <person name="Martin F.M."/>
        </authorList>
    </citation>
    <scope>NUCLEOTIDE SEQUENCE</scope>
    <source>
        <strain evidence="1">KUC20120723A-06</strain>
    </source>
</reference>
<organism evidence="1 2">
    <name type="scientific">Leucogyrophana mollusca</name>
    <dbReference type="NCBI Taxonomy" id="85980"/>
    <lineage>
        <taxon>Eukaryota</taxon>
        <taxon>Fungi</taxon>
        <taxon>Dikarya</taxon>
        <taxon>Basidiomycota</taxon>
        <taxon>Agaricomycotina</taxon>
        <taxon>Agaricomycetes</taxon>
        <taxon>Agaricomycetidae</taxon>
        <taxon>Boletales</taxon>
        <taxon>Boletales incertae sedis</taxon>
        <taxon>Leucogyrophana</taxon>
    </lineage>
</organism>
<comment type="caution">
    <text evidence="1">The sequence shown here is derived from an EMBL/GenBank/DDBJ whole genome shotgun (WGS) entry which is preliminary data.</text>
</comment>
<evidence type="ECO:0000313" key="2">
    <source>
        <dbReference type="Proteomes" id="UP000790709"/>
    </source>
</evidence>
<proteinExistence type="predicted"/>
<accession>A0ACB8B2M8</accession>
<gene>
    <name evidence="1" type="ORF">BV22DRAFT_1023157</name>
</gene>
<sequence length="196" mass="22196">MRSAVIVCALVTVVNFAILVYSVQRSNVGPLATAPDSLAFLLGPPRQSRQEISRLRRPTQFIGLEKLNRSSTKHFINHPFLFAQIDRGHKDDVLYNDDPRRVDTLIGMISANDRRVYVTQTISTVIQFRALDFGMELCEIRITLPTSESLSENELSYKTRPAVSHTVANIPTKSGFEWSYNFTCTTDEIITFEQDP</sequence>
<keyword evidence="2" id="KW-1185">Reference proteome</keyword>
<dbReference type="Proteomes" id="UP000790709">
    <property type="component" value="Unassembled WGS sequence"/>
</dbReference>
<dbReference type="EMBL" id="MU266669">
    <property type="protein sequence ID" value="KAH7919343.1"/>
    <property type="molecule type" value="Genomic_DNA"/>
</dbReference>
<protein>
    <submittedName>
        <fullName evidence="1">Uncharacterized protein</fullName>
    </submittedName>
</protein>
<evidence type="ECO:0000313" key="1">
    <source>
        <dbReference type="EMBL" id="KAH7919343.1"/>
    </source>
</evidence>
<name>A0ACB8B2M8_9AGAM</name>